<keyword evidence="2 5" id="KW-0812">Transmembrane</keyword>
<evidence type="ECO:0000256" key="4">
    <source>
        <dbReference type="ARBA" id="ARBA00023136"/>
    </source>
</evidence>
<dbReference type="EC" id="1.6.5.9" evidence="6"/>
<proteinExistence type="predicted"/>
<feature type="transmembrane region" description="Helical" evidence="5">
    <location>
        <begin position="260"/>
        <end position="288"/>
    </location>
</feature>
<dbReference type="EMBL" id="CP089984">
    <property type="protein sequence ID" value="WXB16685.1"/>
    <property type="molecule type" value="Genomic_DNA"/>
</dbReference>
<feature type="transmembrane region" description="Helical" evidence="5">
    <location>
        <begin position="380"/>
        <end position="401"/>
    </location>
</feature>
<feature type="transmembrane region" description="Helical" evidence="5">
    <location>
        <begin position="502"/>
        <end position="520"/>
    </location>
</feature>
<dbReference type="Gene3D" id="2.30.42.10">
    <property type="match status" value="1"/>
</dbReference>
<dbReference type="Pfam" id="PF00146">
    <property type="entry name" value="NADHdh"/>
    <property type="match status" value="1"/>
</dbReference>
<dbReference type="InterPro" id="IPR036034">
    <property type="entry name" value="PDZ_sf"/>
</dbReference>
<dbReference type="SUPFAM" id="SSF50156">
    <property type="entry name" value="PDZ domain-like"/>
    <property type="match status" value="1"/>
</dbReference>
<feature type="transmembrane region" description="Helical" evidence="5">
    <location>
        <begin position="314"/>
        <end position="334"/>
    </location>
</feature>
<dbReference type="PROSITE" id="PS51257">
    <property type="entry name" value="PROKAR_LIPOPROTEIN"/>
    <property type="match status" value="1"/>
</dbReference>
<evidence type="ECO:0000256" key="3">
    <source>
        <dbReference type="ARBA" id="ARBA00022989"/>
    </source>
</evidence>
<keyword evidence="7" id="KW-1185">Reference proteome</keyword>
<evidence type="ECO:0000256" key="2">
    <source>
        <dbReference type="ARBA" id="ARBA00022692"/>
    </source>
</evidence>
<gene>
    <name evidence="6" type="ORF">LZC94_05255</name>
</gene>
<evidence type="ECO:0000256" key="1">
    <source>
        <dbReference type="ARBA" id="ARBA00004141"/>
    </source>
</evidence>
<feature type="transmembrane region" description="Helical" evidence="5">
    <location>
        <begin position="421"/>
        <end position="440"/>
    </location>
</feature>
<name>A0ABZ2M137_9BACT</name>
<dbReference type="Proteomes" id="UP001370348">
    <property type="component" value="Chromosome"/>
</dbReference>
<sequence length="613" mass="64977">MPNRSILALLFSLLCVFALALLGCDSEQAPQLISVTELTPREAEVGDRLEINGSGFPQGKPARVTFRGALYRPGERPAHGAVVDAEGLVVGRDVIEILYTEALDAEFCGIGERRRHTTFEGDVEVSFAAAAPGAPPVTTVLHQVTLDLRPPEDSPQVLAERAEEGERTLAALGIHPGEPLPERGILVKSVDAGSRAEEAGILAEDVLVAFAGVRIGKLADVLVPGSVRDIEVTLRRGATAREERRTIRTLGIDRTVPTDIFGAAFIAIVAAFVVLLFFTPSLGPVLWLEKRFAMARRASGAAQVRSAARSKDRAMIAIVTSLFLALLSLVQRSLVAELDAPAVAVVLAISMAALALASGSLPATRVGHGPPRAPGRLRGVLSVVTFELPVMLALVGAVSAAGSLRLRDIVAVQGGWPWEWLAFRSPPHFLLFLAFFAAACKERLAGAGSAGSAGAGSVASGLRSLAAAEHFHLLALAGLCVTLFLGGWTLPVLAPGVQHAEAIWAAAGSVLFLAKVHGLVHLFERGRRALVGVDAQLLVRVYWRWVLPMTALALGASLVWGYLRIHPEIQALVAAIDVVLMALLLLRVALRTVRVVRHGELKGAPEPHLNPFL</sequence>
<organism evidence="6 7">
    <name type="scientific">Pendulispora albinea</name>
    <dbReference type="NCBI Taxonomy" id="2741071"/>
    <lineage>
        <taxon>Bacteria</taxon>
        <taxon>Pseudomonadati</taxon>
        <taxon>Myxococcota</taxon>
        <taxon>Myxococcia</taxon>
        <taxon>Myxococcales</taxon>
        <taxon>Sorangiineae</taxon>
        <taxon>Pendulisporaceae</taxon>
        <taxon>Pendulispora</taxon>
    </lineage>
</organism>
<keyword evidence="4 5" id="KW-0472">Membrane</keyword>
<comment type="subcellular location">
    <subcellularLocation>
        <location evidence="1">Membrane</location>
        <topology evidence="1">Multi-pass membrane protein</topology>
    </subcellularLocation>
</comment>
<feature type="transmembrane region" description="Helical" evidence="5">
    <location>
        <begin position="340"/>
        <end position="359"/>
    </location>
</feature>
<evidence type="ECO:0000256" key="5">
    <source>
        <dbReference type="SAM" id="Phobius"/>
    </source>
</evidence>
<feature type="transmembrane region" description="Helical" evidence="5">
    <location>
        <begin position="569"/>
        <end position="590"/>
    </location>
</feature>
<dbReference type="InterPro" id="IPR001694">
    <property type="entry name" value="NADH_UbQ_OxRdtase_su1/FPO"/>
</dbReference>
<protein>
    <submittedName>
        <fullName evidence="6">NADH-quinone oxidoreductase subunit H</fullName>
        <ecNumber evidence="6">1.6.5.9</ecNumber>
    </submittedName>
</protein>
<accession>A0ABZ2M137</accession>
<keyword evidence="3 5" id="KW-1133">Transmembrane helix</keyword>
<dbReference type="RefSeq" id="WP_394826312.1">
    <property type="nucleotide sequence ID" value="NZ_CP089984.1"/>
</dbReference>
<feature type="transmembrane region" description="Helical" evidence="5">
    <location>
        <begin position="541"/>
        <end position="563"/>
    </location>
</feature>
<reference evidence="6 7" key="1">
    <citation type="submission" date="2021-12" db="EMBL/GenBank/DDBJ databases">
        <title>Discovery of the Pendulisporaceae a myxobacterial family with distinct sporulation behavior and unique specialized metabolism.</title>
        <authorList>
            <person name="Garcia R."/>
            <person name="Popoff A."/>
            <person name="Bader C.D."/>
            <person name="Loehr J."/>
            <person name="Walesch S."/>
            <person name="Walt C."/>
            <person name="Boldt J."/>
            <person name="Bunk B."/>
            <person name="Haeckl F.J.F.P.J."/>
            <person name="Gunesch A.P."/>
            <person name="Birkelbach J."/>
            <person name="Nuebel U."/>
            <person name="Pietschmann T."/>
            <person name="Bach T."/>
            <person name="Mueller R."/>
        </authorList>
    </citation>
    <scope>NUCLEOTIDE SEQUENCE [LARGE SCALE GENOMIC DNA]</scope>
    <source>
        <strain evidence="6 7">MSr11954</strain>
    </source>
</reference>
<evidence type="ECO:0000313" key="6">
    <source>
        <dbReference type="EMBL" id="WXB16685.1"/>
    </source>
</evidence>
<feature type="transmembrane region" description="Helical" evidence="5">
    <location>
        <begin position="471"/>
        <end position="490"/>
    </location>
</feature>
<keyword evidence="6" id="KW-0560">Oxidoreductase</keyword>
<evidence type="ECO:0000313" key="7">
    <source>
        <dbReference type="Proteomes" id="UP001370348"/>
    </source>
</evidence>
<dbReference type="GO" id="GO:0050136">
    <property type="term" value="F:NADH dehydrogenase (quinone) (non-electrogenic) activity"/>
    <property type="evidence" value="ECO:0007669"/>
    <property type="project" value="UniProtKB-EC"/>
</dbReference>